<protein>
    <submittedName>
        <fullName evidence="9">T9SS type A sorting domain-containing protein</fullName>
    </submittedName>
</protein>
<dbReference type="RefSeq" id="WP_147929002.1">
    <property type="nucleotide sequence ID" value="NZ_VOXD01000002.1"/>
</dbReference>
<keyword evidence="3" id="KW-0964">Secreted</keyword>
<dbReference type="GO" id="GO:0030313">
    <property type="term" value="C:cell envelope"/>
    <property type="evidence" value="ECO:0007669"/>
    <property type="project" value="UniProtKB-SubCell"/>
</dbReference>
<feature type="signal peptide" evidence="6">
    <location>
        <begin position="1"/>
        <end position="40"/>
    </location>
</feature>
<evidence type="ECO:0000256" key="1">
    <source>
        <dbReference type="ARBA" id="ARBA00004191"/>
    </source>
</evidence>
<accession>A0A5C7FMU6</accession>
<dbReference type="InterPro" id="IPR051648">
    <property type="entry name" value="CWI-Assembly_Regulator"/>
</dbReference>
<dbReference type="PANTHER" id="PTHR31018:SF3">
    <property type="entry name" value="RECEPTOR PROTEIN-TYROSINE KINASE"/>
    <property type="match status" value="1"/>
</dbReference>
<feature type="domain" description="Secretion system C-terminal sorting" evidence="8">
    <location>
        <begin position="637"/>
        <end position="708"/>
    </location>
</feature>
<organism evidence="9 10">
    <name type="scientific">Neolewinella aurantiaca</name>
    <dbReference type="NCBI Taxonomy" id="2602767"/>
    <lineage>
        <taxon>Bacteria</taxon>
        <taxon>Pseudomonadati</taxon>
        <taxon>Bacteroidota</taxon>
        <taxon>Saprospiria</taxon>
        <taxon>Saprospirales</taxon>
        <taxon>Lewinellaceae</taxon>
        <taxon>Neolewinella</taxon>
    </lineage>
</organism>
<evidence type="ECO:0000256" key="2">
    <source>
        <dbReference type="ARBA" id="ARBA00022512"/>
    </source>
</evidence>
<evidence type="ECO:0000256" key="6">
    <source>
        <dbReference type="SAM" id="SignalP"/>
    </source>
</evidence>
<dbReference type="NCBIfam" id="TIGR04183">
    <property type="entry name" value="Por_Secre_tail"/>
    <property type="match status" value="1"/>
</dbReference>
<dbReference type="InterPro" id="IPR013783">
    <property type="entry name" value="Ig-like_fold"/>
</dbReference>
<evidence type="ECO:0000313" key="9">
    <source>
        <dbReference type="EMBL" id="TXF91462.1"/>
    </source>
</evidence>
<dbReference type="Pfam" id="PF18962">
    <property type="entry name" value="Por_Secre_tail"/>
    <property type="match status" value="1"/>
</dbReference>
<comment type="caution">
    <text evidence="9">The sequence shown here is derived from an EMBL/GenBank/DDBJ whole genome shotgun (WGS) entry which is preliminary data.</text>
</comment>
<dbReference type="AlphaFoldDB" id="A0A5C7FMU6"/>
<dbReference type="EMBL" id="VOXD01000002">
    <property type="protein sequence ID" value="TXF91462.1"/>
    <property type="molecule type" value="Genomic_DNA"/>
</dbReference>
<comment type="subcellular location">
    <subcellularLocation>
        <location evidence="1">Secreted</location>
        <location evidence="1">Cell wall</location>
    </subcellularLocation>
</comment>
<dbReference type="Proteomes" id="UP000321907">
    <property type="component" value="Unassembled WGS sequence"/>
</dbReference>
<evidence type="ECO:0000256" key="3">
    <source>
        <dbReference type="ARBA" id="ARBA00022525"/>
    </source>
</evidence>
<evidence type="ECO:0000259" key="7">
    <source>
        <dbReference type="Pfam" id="PF01030"/>
    </source>
</evidence>
<dbReference type="PANTHER" id="PTHR31018">
    <property type="entry name" value="SPORULATION-SPECIFIC PROTEIN-RELATED"/>
    <property type="match status" value="1"/>
</dbReference>
<proteinExistence type="predicted"/>
<dbReference type="Gene3D" id="3.80.20.20">
    <property type="entry name" value="Receptor L-domain"/>
    <property type="match status" value="1"/>
</dbReference>
<feature type="domain" description="Receptor L-domain" evidence="7">
    <location>
        <begin position="65"/>
        <end position="174"/>
    </location>
</feature>
<keyword evidence="4 6" id="KW-0732">Signal</keyword>
<dbReference type="InterPro" id="IPR026444">
    <property type="entry name" value="Secre_tail"/>
</dbReference>
<dbReference type="InterPro" id="IPR036941">
    <property type="entry name" value="Rcpt_L-dom_sf"/>
</dbReference>
<keyword evidence="10" id="KW-1185">Reference proteome</keyword>
<feature type="chain" id="PRO_5023002646" evidence="6">
    <location>
        <begin position="41"/>
        <end position="709"/>
    </location>
</feature>
<evidence type="ECO:0000256" key="5">
    <source>
        <dbReference type="ARBA" id="ARBA00023180"/>
    </source>
</evidence>
<reference evidence="9 10" key="1">
    <citation type="submission" date="2019-08" db="EMBL/GenBank/DDBJ databases">
        <title>Lewinella sp. strain SSH13 Genome sequencing and assembly.</title>
        <authorList>
            <person name="Kim I."/>
        </authorList>
    </citation>
    <scope>NUCLEOTIDE SEQUENCE [LARGE SCALE GENOMIC DNA]</scope>
    <source>
        <strain evidence="9 10">SSH13</strain>
    </source>
</reference>
<keyword evidence="2" id="KW-0134">Cell wall</keyword>
<evidence type="ECO:0000256" key="4">
    <source>
        <dbReference type="ARBA" id="ARBA00022729"/>
    </source>
</evidence>
<dbReference type="InterPro" id="IPR000494">
    <property type="entry name" value="Rcpt_L-dom"/>
</dbReference>
<gene>
    <name evidence="9" type="ORF">FUA23_01850</name>
</gene>
<evidence type="ECO:0000313" key="10">
    <source>
        <dbReference type="Proteomes" id="UP000321907"/>
    </source>
</evidence>
<dbReference type="OrthoDB" id="9805017at2"/>
<sequence>MKIPAINPLISLCSSNSHCTLRPRLMVALLAMALSFTLSAQCPPGNLTINSQAELDAYVLAYPTCTKISGTLRIEGSNDITNLDQLSLITQIDANLLIQSNTELLNVDGLSNLTAFANTIRVLDNQKLTSVAGLENVNGAGEYRIQLNRMLTEATSPNLTAMGTIIIANNQNLVTFNGPENLADIYVPSLGINIESNPSLTTINGFGMLENDAANNIQVRNNTALQACDIELLCRQIAFGNSPTVTNNAPGCQSLQDATDQCNGVPIIINCPTQPIVLNADNNCEAATPDLASMLTVIDTDNSQAQLSFSSAPQIGAALSDGDMFTVTVTDLDAKTDDCVATVTLVDVTPPTVSIPSTANVNLGANGTATYFVPTPLFTITDNCVSGFNNFDKRYARDGGPVNNDPRFIVLDCNDLGTPVNGSVTVEESGGNETTETFVVTVFDVTSPQAVCQDLTVTLNEQGEGMLQALDFDNGSTDNCGIASRSLSKSMFTCDDVGANNVSLVVVDDSNNQNSASCTVTVQENATVSCQALPVTLTAFSGSIAGKNNILTWTAAQEDAFSHYEVERSANGTDAWATLGSAAGAMQAQQEQGYSYTDLAPLPFSYYRLRMVDLDGSSAYSPIVHLERAISGGELSVYPNPTAGQVTIKLPTEEGEQASLKLFDLSGKLLFQTKTTSSHFEQHLNISPGVYLLSAETASGKWTRRVVVR</sequence>
<evidence type="ECO:0000259" key="8">
    <source>
        <dbReference type="Pfam" id="PF18962"/>
    </source>
</evidence>
<name>A0A5C7FMU6_9BACT</name>
<dbReference type="SUPFAM" id="SSF52058">
    <property type="entry name" value="L domain-like"/>
    <property type="match status" value="1"/>
</dbReference>
<dbReference type="Pfam" id="PF01030">
    <property type="entry name" value="Recep_L_domain"/>
    <property type="match status" value="1"/>
</dbReference>
<dbReference type="Gene3D" id="2.60.40.10">
    <property type="entry name" value="Immunoglobulins"/>
    <property type="match status" value="2"/>
</dbReference>
<keyword evidence="5" id="KW-0325">Glycoprotein</keyword>